<evidence type="ECO:0000256" key="3">
    <source>
        <dbReference type="ARBA" id="ARBA00023163"/>
    </source>
</evidence>
<evidence type="ECO:0000256" key="2">
    <source>
        <dbReference type="ARBA" id="ARBA00023125"/>
    </source>
</evidence>
<protein>
    <submittedName>
        <fullName evidence="6">TetR family transcriptional regulator</fullName>
    </submittedName>
</protein>
<dbReference type="GO" id="GO:0003700">
    <property type="term" value="F:DNA-binding transcription factor activity"/>
    <property type="evidence" value="ECO:0007669"/>
    <property type="project" value="TreeGrafter"/>
</dbReference>
<accession>A0AA37ULC9</accession>
<dbReference type="Proteomes" id="UP001157160">
    <property type="component" value="Unassembled WGS sequence"/>
</dbReference>
<dbReference type="SUPFAM" id="SSF46689">
    <property type="entry name" value="Homeodomain-like"/>
    <property type="match status" value="1"/>
</dbReference>
<feature type="domain" description="HTH tetR-type" evidence="5">
    <location>
        <begin position="4"/>
        <end position="64"/>
    </location>
</feature>
<reference evidence="6 7" key="1">
    <citation type="journal article" date="2014" name="Int. J. Syst. Evol. Microbiol.">
        <title>Complete genome sequence of Corynebacterium casei LMG S-19264T (=DSM 44701T), isolated from a smear-ripened cheese.</title>
        <authorList>
            <consortium name="US DOE Joint Genome Institute (JGI-PGF)"/>
            <person name="Walter F."/>
            <person name="Albersmeier A."/>
            <person name="Kalinowski J."/>
            <person name="Ruckert C."/>
        </authorList>
    </citation>
    <scope>NUCLEOTIDE SEQUENCE [LARGE SCALE GENOMIC DNA]</scope>
    <source>
        <strain evidence="6 7">NBRC 112289</strain>
    </source>
</reference>
<dbReference type="RefSeq" id="WP_284231931.1">
    <property type="nucleotide sequence ID" value="NZ_BSUL01000001.1"/>
</dbReference>
<dbReference type="PANTHER" id="PTHR30055:SF234">
    <property type="entry name" value="HTH-TYPE TRANSCRIPTIONAL REGULATOR BETI"/>
    <property type="match status" value="1"/>
</dbReference>
<evidence type="ECO:0000256" key="4">
    <source>
        <dbReference type="PROSITE-ProRule" id="PRU00335"/>
    </source>
</evidence>
<keyword evidence="2 4" id="KW-0238">DNA-binding</keyword>
<keyword evidence="1" id="KW-0805">Transcription regulation</keyword>
<dbReference type="InterPro" id="IPR009057">
    <property type="entry name" value="Homeodomain-like_sf"/>
</dbReference>
<organism evidence="6 7">
    <name type="scientific">Arenivirga flava</name>
    <dbReference type="NCBI Taxonomy" id="1930060"/>
    <lineage>
        <taxon>Bacteria</taxon>
        <taxon>Bacillati</taxon>
        <taxon>Actinomycetota</taxon>
        <taxon>Actinomycetes</taxon>
        <taxon>Micrococcales</taxon>
        <taxon>Microbacteriaceae</taxon>
        <taxon>Arenivirga</taxon>
    </lineage>
</organism>
<dbReference type="EMBL" id="BSUL01000001">
    <property type="protein sequence ID" value="GMA28617.1"/>
    <property type="molecule type" value="Genomic_DNA"/>
</dbReference>
<proteinExistence type="predicted"/>
<feature type="DNA-binding region" description="H-T-H motif" evidence="4">
    <location>
        <begin position="27"/>
        <end position="46"/>
    </location>
</feature>
<gene>
    <name evidence="6" type="ORF">GCM10025874_18700</name>
</gene>
<dbReference type="PROSITE" id="PS50977">
    <property type="entry name" value="HTH_TETR_2"/>
    <property type="match status" value="1"/>
</dbReference>
<dbReference type="InterPro" id="IPR050109">
    <property type="entry name" value="HTH-type_TetR-like_transc_reg"/>
</dbReference>
<dbReference type="InterPro" id="IPR001647">
    <property type="entry name" value="HTH_TetR"/>
</dbReference>
<evidence type="ECO:0000313" key="7">
    <source>
        <dbReference type="Proteomes" id="UP001157160"/>
    </source>
</evidence>
<dbReference type="AlphaFoldDB" id="A0AA37ULC9"/>
<evidence type="ECO:0000256" key="1">
    <source>
        <dbReference type="ARBA" id="ARBA00023015"/>
    </source>
</evidence>
<name>A0AA37ULC9_9MICO</name>
<evidence type="ECO:0000259" key="5">
    <source>
        <dbReference type="PROSITE" id="PS50977"/>
    </source>
</evidence>
<sequence>MPPASNREAILDAYERLLVEQGERAATVEAVARAAGVSKGGLLYHFASKDELADAAIERLHRVAAECAEEATAQPDGVIEVFLRDAVKTGDPLDLALGAVQALQQSGRYPQAKPALDAVVQGWVDMLTEGLGDPVLARLVAVLGDGLYFGAAFSGGGAGIATPPASEQELDEMIAAVQQLAALRGARG</sequence>
<dbReference type="PANTHER" id="PTHR30055">
    <property type="entry name" value="HTH-TYPE TRANSCRIPTIONAL REGULATOR RUTR"/>
    <property type="match status" value="1"/>
</dbReference>
<dbReference type="Gene3D" id="1.10.357.10">
    <property type="entry name" value="Tetracycline Repressor, domain 2"/>
    <property type="match status" value="1"/>
</dbReference>
<keyword evidence="3" id="KW-0804">Transcription</keyword>
<dbReference type="Pfam" id="PF00440">
    <property type="entry name" value="TetR_N"/>
    <property type="match status" value="1"/>
</dbReference>
<dbReference type="PRINTS" id="PR00455">
    <property type="entry name" value="HTHTETR"/>
</dbReference>
<keyword evidence="7" id="KW-1185">Reference proteome</keyword>
<evidence type="ECO:0000313" key="6">
    <source>
        <dbReference type="EMBL" id="GMA28617.1"/>
    </source>
</evidence>
<comment type="caution">
    <text evidence="6">The sequence shown here is derived from an EMBL/GenBank/DDBJ whole genome shotgun (WGS) entry which is preliminary data.</text>
</comment>
<dbReference type="GO" id="GO:0000976">
    <property type="term" value="F:transcription cis-regulatory region binding"/>
    <property type="evidence" value="ECO:0007669"/>
    <property type="project" value="TreeGrafter"/>
</dbReference>